<keyword evidence="2 4" id="KW-0238">DNA-binding</keyword>
<dbReference type="GO" id="GO:0000976">
    <property type="term" value="F:transcription cis-regulatory region binding"/>
    <property type="evidence" value="ECO:0007669"/>
    <property type="project" value="TreeGrafter"/>
</dbReference>
<dbReference type="SUPFAM" id="SSF46689">
    <property type="entry name" value="Homeodomain-like"/>
    <property type="match status" value="1"/>
</dbReference>
<dbReference type="GO" id="GO:0003700">
    <property type="term" value="F:DNA-binding transcription factor activity"/>
    <property type="evidence" value="ECO:0007669"/>
    <property type="project" value="TreeGrafter"/>
</dbReference>
<evidence type="ECO:0000256" key="3">
    <source>
        <dbReference type="ARBA" id="ARBA00023163"/>
    </source>
</evidence>
<dbReference type="InterPro" id="IPR041490">
    <property type="entry name" value="KstR2_TetR_C"/>
</dbReference>
<dbReference type="Proteomes" id="UP001154240">
    <property type="component" value="Unassembled WGS sequence"/>
</dbReference>
<evidence type="ECO:0000313" key="6">
    <source>
        <dbReference type="EMBL" id="MDG4475984.1"/>
    </source>
</evidence>
<feature type="DNA-binding region" description="H-T-H motif" evidence="4">
    <location>
        <begin position="31"/>
        <end position="50"/>
    </location>
</feature>
<dbReference type="PROSITE" id="PS50977">
    <property type="entry name" value="HTH_TETR_2"/>
    <property type="match status" value="1"/>
</dbReference>
<dbReference type="PRINTS" id="PR00455">
    <property type="entry name" value="HTHTETR"/>
</dbReference>
<keyword evidence="7" id="KW-1185">Reference proteome</keyword>
<protein>
    <submittedName>
        <fullName evidence="6">TetR/AcrR family transcriptional regulator</fullName>
    </submittedName>
</protein>
<name>A0A9X4MJH0_9BACT</name>
<reference evidence="6" key="1">
    <citation type="journal article" date="2022" name="bioRxiv">
        <title>Thiovibrio frasassiensisgen. nov., sp. nov., an autotrophic, elemental sulfur disproportionating bacterium isolated from sulfidic karst sediment, and proposal of Thiovibrionaceae fam. nov.</title>
        <authorList>
            <person name="Aronson H."/>
            <person name="Thomas C."/>
            <person name="Bhattacharyya M."/>
            <person name="Eckstein S."/>
            <person name="Jensen S."/>
            <person name="Barco R."/>
            <person name="Macalady J."/>
            <person name="Amend J."/>
        </authorList>
    </citation>
    <scope>NUCLEOTIDE SEQUENCE</scope>
    <source>
        <strain evidence="6">RS19-109</strain>
    </source>
</reference>
<feature type="domain" description="HTH tetR-type" evidence="5">
    <location>
        <begin position="8"/>
        <end position="68"/>
    </location>
</feature>
<keyword evidence="1" id="KW-0805">Transcription regulation</keyword>
<reference evidence="6" key="2">
    <citation type="submission" date="2022-10" db="EMBL/GenBank/DDBJ databases">
        <authorList>
            <person name="Aronson H.S."/>
        </authorList>
    </citation>
    <scope>NUCLEOTIDE SEQUENCE</scope>
    <source>
        <strain evidence="6">RS19-109</strain>
    </source>
</reference>
<proteinExistence type="predicted"/>
<organism evidence="6 7">
    <name type="scientific">Thiovibrio frasassiensis</name>
    <dbReference type="NCBI Taxonomy" id="2984131"/>
    <lineage>
        <taxon>Bacteria</taxon>
        <taxon>Pseudomonadati</taxon>
        <taxon>Thermodesulfobacteriota</taxon>
        <taxon>Desulfobulbia</taxon>
        <taxon>Desulfobulbales</taxon>
        <taxon>Thiovibrionaceae</taxon>
        <taxon>Thiovibrio</taxon>
    </lineage>
</organism>
<accession>A0A9X4MJH0</accession>
<comment type="caution">
    <text evidence="6">The sequence shown here is derived from an EMBL/GenBank/DDBJ whole genome shotgun (WGS) entry which is preliminary data.</text>
</comment>
<dbReference type="Gene3D" id="1.10.357.10">
    <property type="entry name" value="Tetracycline Repressor, domain 2"/>
    <property type="match status" value="1"/>
</dbReference>
<dbReference type="EMBL" id="JAPHEH010000001">
    <property type="protein sequence ID" value="MDG4475984.1"/>
    <property type="molecule type" value="Genomic_DNA"/>
</dbReference>
<dbReference type="InterPro" id="IPR036271">
    <property type="entry name" value="Tet_transcr_reg_TetR-rel_C_sf"/>
</dbReference>
<dbReference type="InterPro" id="IPR009057">
    <property type="entry name" value="Homeodomain-like_sf"/>
</dbReference>
<gene>
    <name evidence="6" type="ORF">OLX77_07415</name>
</gene>
<dbReference type="InterPro" id="IPR001647">
    <property type="entry name" value="HTH_TetR"/>
</dbReference>
<dbReference type="PANTHER" id="PTHR30055:SF240">
    <property type="entry name" value="HTH-TYPE TRANSCRIPTIONAL REGULATOR ACRR"/>
    <property type="match status" value="1"/>
</dbReference>
<dbReference type="PANTHER" id="PTHR30055">
    <property type="entry name" value="HTH-TYPE TRANSCRIPTIONAL REGULATOR RUTR"/>
    <property type="match status" value="1"/>
</dbReference>
<dbReference type="Pfam" id="PF17932">
    <property type="entry name" value="TetR_C_24"/>
    <property type="match status" value="1"/>
</dbReference>
<evidence type="ECO:0000256" key="4">
    <source>
        <dbReference type="PROSITE-ProRule" id="PRU00335"/>
    </source>
</evidence>
<dbReference type="InterPro" id="IPR050109">
    <property type="entry name" value="HTH-type_TetR-like_transc_reg"/>
</dbReference>
<dbReference type="Pfam" id="PF00440">
    <property type="entry name" value="TetR_N"/>
    <property type="match status" value="1"/>
</dbReference>
<dbReference type="AlphaFoldDB" id="A0A9X4MJH0"/>
<evidence type="ECO:0000256" key="2">
    <source>
        <dbReference type="ARBA" id="ARBA00023125"/>
    </source>
</evidence>
<sequence length="210" mass="22512">MPPKKTTHIRRAEIIQAALGVIGEKGVHGLTITEIAGRAGMSDANIYRHFTGKQEILQALGDFISKAVMGKAAGIAAGEGTALEKLQVIFRSHTALIAANPGLPRFIFSEEIHLGDPHLAQTIAGKMAAYIETLSNLIGAGVKSGEFCAIAPRETAITLLGMIQFTALRWSITRGAFSLDTETERLWNNFLRLIQVPPSPATPEISLVTT</sequence>
<evidence type="ECO:0000313" key="7">
    <source>
        <dbReference type="Proteomes" id="UP001154240"/>
    </source>
</evidence>
<evidence type="ECO:0000256" key="1">
    <source>
        <dbReference type="ARBA" id="ARBA00023015"/>
    </source>
</evidence>
<keyword evidence="3" id="KW-0804">Transcription</keyword>
<evidence type="ECO:0000259" key="5">
    <source>
        <dbReference type="PROSITE" id="PS50977"/>
    </source>
</evidence>
<dbReference type="SUPFAM" id="SSF48498">
    <property type="entry name" value="Tetracyclin repressor-like, C-terminal domain"/>
    <property type="match status" value="1"/>
</dbReference>
<dbReference type="RefSeq" id="WP_307632954.1">
    <property type="nucleotide sequence ID" value="NZ_JAPHEH010000001.1"/>
</dbReference>